<protein>
    <submittedName>
        <fullName evidence="2">Uncharacterized protein</fullName>
    </submittedName>
</protein>
<gene>
    <name evidence="2" type="ORF">ANN_17502</name>
</gene>
<sequence length="85" mass="9348">MAGLCQGGNESPALHSHNGRQQSLKCAKGKRDSPVCTVVQQEEVERIPASSYECTMVHSVFRSYNVNGGTEEGKERKNVLIEVKE</sequence>
<proteinExistence type="predicted"/>
<dbReference type="EMBL" id="JAJSOF020000021">
    <property type="protein sequence ID" value="KAJ4437361.1"/>
    <property type="molecule type" value="Genomic_DNA"/>
</dbReference>
<keyword evidence="3" id="KW-1185">Reference proteome</keyword>
<evidence type="ECO:0000313" key="3">
    <source>
        <dbReference type="Proteomes" id="UP001148838"/>
    </source>
</evidence>
<reference evidence="2 3" key="1">
    <citation type="journal article" date="2022" name="Allergy">
        <title>Genome assembly and annotation of Periplaneta americana reveal a comprehensive cockroach allergen profile.</title>
        <authorList>
            <person name="Wang L."/>
            <person name="Xiong Q."/>
            <person name="Saelim N."/>
            <person name="Wang L."/>
            <person name="Nong W."/>
            <person name="Wan A.T."/>
            <person name="Shi M."/>
            <person name="Liu X."/>
            <person name="Cao Q."/>
            <person name="Hui J.H.L."/>
            <person name="Sookrung N."/>
            <person name="Leung T.F."/>
            <person name="Tungtrongchitr A."/>
            <person name="Tsui S.K.W."/>
        </authorList>
    </citation>
    <scope>NUCLEOTIDE SEQUENCE [LARGE SCALE GENOMIC DNA]</scope>
    <source>
        <strain evidence="2">PWHHKU_190912</strain>
    </source>
</reference>
<feature type="region of interest" description="Disordered" evidence="1">
    <location>
        <begin position="1"/>
        <end position="31"/>
    </location>
</feature>
<accession>A0ABQ8SUC0</accession>
<evidence type="ECO:0000313" key="2">
    <source>
        <dbReference type="EMBL" id="KAJ4437361.1"/>
    </source>
</evidence>
<comment type="caution">
    <text evidence="2">The sequence shown here is derived from an EMBL/GenBank/DDBJ whole genome shotgun (WGS) entry which is preliminary data.</text>
</comment>
<dbReference type="Proteomes" id="UP001148838">
    <property type="component" value="Unassembled WGS sequence"/>
</dbReference>
<organism evidence="2 3">
    <name type="scientific">Periplaneta americana</name>
    <name type="common">American cockroach</name>
    <name type="synonym">Blatta americana</name>
    <dbReference type="NCBI Taxonomy" id="6978"/>
    <lineage>
        <taxon>Eukaryota</taxon>
        <taxon>Metazoa</taxon>
        <taxon>Ecdysozoa</taxon>
        <taxon>Arthropoda</taxon>
        <taxon>Hexapoda</taxon>
        <taxon>Insecta</taxon>
        <taxon>Pterygota</taxon>
        <taxon>Neoptera</taxon>
        <taxon>Polyneoptera</taxon>
        <taxon>Dictyoptera</taxon>
        <taxon>Blattodea</taxon>
        <taxon>Blattoidea</taxon>
        <taxon>Blattidae</taxon>
        <taxon>Blattinae</taxon>
        <taxon>Periplaneta</taxon>
    </lineage>
</organism>
<name>A0ABQ8SUC0_PERAM</name>
<evidence type="ECO:0000256" key="1">
    <source>
        <dbReference type="SAM" id="MobiDB-lite"/>
    </source>
</evidence>